<dbReference type="Pfam" id="PF20974">
    <property type="entry name" value="tRNA-synt_1c_C2"/>
    <property type="match status" value="1"/>
</dbReference>
<dbReference type="Gene3D" id="1.10.1160.10">
    <property type="entry name" value="Glutamyl-trna Synthetase, Domain 2"/>
    <property type="match status" value="1"/>
</dbReference>
<proteinExistence type="inferred from homology"/>
<dbReference type="InterPro" id="IPR020058">
    <property type="entry name" value="Glu/Gln-tRNA-synth_Ib_cat-dom"/>
</dbReference>
<reference evidence="10 11" key="1">
    <citation type="submission" date="2019-12" db="EMBL/GenBank/DDBJ databases">
        <title>Enteriobacteria Tanzani isolates_8377-8380.</title>
        <authorList>
            <person name="Subbiah M."/>
            <person name="Call D."/>
        </authorList>
    </citation>
    <scope>NUCLEOTIDE SEQUENCE [LARGE SCALE GENOMIC DNA]</scope>
    <source>
        <strain evidence="10 11">8380wG1</strain>
    </source>
</reference>
<feature type="non-terminal residue" evidence="10">
    <location>
        <position position="1"/>
    </location>
</feature>
<evidence type="ECO:0000256" key="8">
    <source>
        <dbReference type="NCBIfam" id="TIGR00440"/>
    </source>
</evidence>
<keyword evidence="4 9" id="KW-0547">Nucleotide-binding</keyword>
<evidence type="ECO:0000256" key="2">
    <source>
        <dbReference type="ARBA" id="ARBA00022490"/>
    </source>
</evidence>
<dbReference type="Proteomes" id="UP000430387">
    <property type="component" value="Unassembled WGS sequence"/>
</dbReference>
<dbReference type="Pfam" id="PF03950">
    <property type="entry name" value="tRNA-synt_1c_C"/>
    <property type="match status" value="1"/>
</dbReference>
<evidence type="ECO:0000256" key="9">
    <source>
        <dbReference type="RuleBase" id="RU363037"/>
    </source>
</evidence>
<dbReference type="NCBIfam" id="TIGR00440">
    <property type="entry name" value="glnS"/>
    <property type="match status" value="1"/>
</dbReference>
<dbReference type="InterPro" id="IPR050132">
    <property type="entry name" value="Gln/Glu-tRNA_Ligase"/>
</dbReference>
<dbReference type="SUPFAM" id="SSF50715">
    <property type="entry name" value="Ribosomal protein L25-like"/>
    <property type="match status" value="1"/>
</dbReference>
<dbReference type="Pfam" id="PF00749">
    <property type="entry name" value="tRNA-synt_1c"/>
    <property type="match status" value="1"/>
</dbReference>
<keyword evidence="7 9" id="KW-0030">Aminoacyl-tRNA synthetase</keyword>
<comment type="similarity">
    <text evidence="1 9">Belongs to the class-I aminoacyl-tRNA synthetase family.</text>
</comment>
<dbReference type="SUPFAM" id="SSF52374">
    <property type="entry name" value="Nucleotidylyl transferase"/>
    <property type="match status" value="1"/>
</dbReference>
<evidence type="ECO:0000313" key="11">
    <source>
        <dbReference type="Proteomes" id="UP000430387"/>
    </source>
</evidence>
<gene>
    <name evidence="10" type="primary">glnS</name>
    <name evidence="10" type="ORF">GQA06_22010</name>
</gene>
<keyword evidence="6 9" id="KW-0648">Protein biosynthesis</keyword>
<dbReference type="Gene3D" id="2.40.240.10">
    <property type="entry name" value="Ribosomal Protein L25, Chain P"/>
    <property type="match status" value="2"/>
</dbReference>
<dbReference type="EC" id="6.1.1.18" evidence="8"/>
<dbReference type="FunFam" id="2.40.240.10:FF:000001">
    <property type="entry name" value="Glutamine--tRNA ligase"/>
    <property type="match status" value="1"/>
</dbReference>
<dbReference type="AlphaFoldDB" id="A0A6D0IHZ5"/>
<keyword evidence="5 9" id="KW-0067">ATP-binding</keyword>
<dbReference type="GO" id="GO:0005524">
    <property type="term" value="F:ATP binding"/>
    <property type="evidence" value="ECO:0007669"/>
    <property type="project" value="UniProtKB-KW"/>
</dbReference>
<protein>
    <recommendedName>
        <fullName evidence="8">Glutamine--tRNA ligase</fullName>
        <ecNumber evidence="8">6.1.1.18</ecNumber>
    </recommendedName>
</protein>
<sequence>GWDDPRMPTISGLRRRGYTAASIREFCKRIGVTKQDNTIEMASLESCIREDLNENAPRAMAVIDPVKLVIENYQGEGEMVTMPNHPNKPEMGSRQVPFSGEIWIDRADFREEANKQYKRLVLGKEVRLRNAYVIKAERVEKDAEGNITTIFCTYDADTLSKDPADGRKVKGVIHWVSAAHALPVEIRLYDRLFSVPNPGAADDFLSVINPESLVIKQGFAEPSLKDAVAGKAFQFEREGYFCLDSRHSTAEKPVFNRTVGLRDTWAKVGE</sequence>
<evidence type="ECO:0000256" key="7">
    <source>
        <dbReference type="ARBA" id="ARBA00023146"/>
    </source>
</evidence>
<dbReference type="GO" id="GO:0004819">
    <property type="term" value="F:glutamine-tRNA ligase activity"/>
    <property type="evidence" value="ECO:0007669"/>
    <property type="project" value="UniProtKB-UniRule"/>
</dbReference>
<comment type="caution">
    <text evidence="10">The sequence shown here is derived from an EMBL/GenBank/DDBJ whole genome shotgun (WGS) entry which is preliminary data.</text>
</comment>
<accession>A0A6D0IHZ5</accession>
<evidence type="ECO:0000256" key="6">
    <source>
        <dbReference type="ARBA" id="ARBA00022917"/>
    </source>
</evidence>
<keyword evidence="3 9" id="KW-0436">Ligase</keyword>
<dbReference type="InterPro" id="IPR049437">
    <property type="entry name" value="tRNA-synt_1c_C2"/>
</dbReference>
<name>A0A6D0IHZ5_ECOLX</name>
<dbReference type="InterPro" id="IPR004514">
    <property type="entry name" value="Gln-tRNA-synth"/>
</dbReference>
<evidence type="ECO:0000256" key="1">
    <source>
        <dbReference type="ARBA" id="ARBA00005594"/>
    </source>
</evidence>
<dbReference type="InterPro" id="IPR020056">
    <property type="entry name" value="Rbsml_bL25/Gln-tRNA_synth_N"/>
</dbReference>
<evidence type="ECO:0000313" key="10">
    <source>
        <dbReference type="EMBL" id="MWR16450.1"/>
    </source>
</evidence>
<dbReference type="InterPro" id="IPR020061">
    <property type="entry name" value="Glu_tRNA_lig_a-bdl"/>
</dbReference>
<dbReference type="GO" id="GO:0005829">
    <property type="term" value="C:cytosol"/>
    <property type="evidence" value="ECO:0007669"/>
    <property type="project" value="TreeGrafter"/>
</dbReference>
<dbReference type="EMBL" id="WTQJ01001054">
    <property type="protein sequence ID" value="MWR16450.1"/>
    <property type="molecule type" value="Genomic_DNA"/>
</dbReference>
<dbReference type="GO" id="GO:0006425">
    <property type="term" value="P:glutaminyl-tRNA aminoacylation"/>
    <property type="evidence" value="ECO:0007669"/>
    <property type="project" value="UniProtKB-UniRule"/>
</dbReference>
<dbReference type="InterPro" id="IPR011035">
    <property type="entry name" value="Ribosomal_bL25/Gln-tRNA_synth"/>
</dbReference>
<dbReference type="PANTHER" id="PTHR43097">
    <property type="entry name" value="GLUTAMINE-TRNA LIGASE"/>
    <property type="match status" value="1"/>
</dbReference>
<organism evidence="10 11">
    <name type="scientific">Escherichia coli</name>
    <dbReference type="NCBI Taxonomy" id="562"/>
    <lineage>
        <taxon>Bacteria</taxon>
        <taxon>Pseudomonadati</taxon>
        <taxon>Pseudomonadota</taxon>
        <taxon>Gammaproteobacteria</taxon>
        <taxon>Enterobacterales</taxon>
        <taxon>Enterobacteriaceae</taxon>
        <taxon>Escherichia</taxon>
    </lineage>
</organism>
<dbReference type="PANTHER" id="PTHR43097:SF5">
    <property type="entry name" value="GLUTAMATE--TRNA LIGASE"/>
    <property type="match status" value="1"/>
</dbReference>
<dbReference type="InterPro" id="IPR020059">
    <property type="entry name" value="Glu/Gln-tRNA-synth_Ib_codon-bd"/>
</dbReference>
<evidence type="ECO:0000256" key="4">
    <source>
        <dbReference type="ARBA" id="ARBA00022741"/>
    </source>
</evidence>
<dbReference type="FunFam" id="2.40.240.10:FF:000003">
    <property type="entry name" value="Glutamine--tRNA ligase"/>
    <property type="match status" value="1"/>
</dbReference>
<evidence type="ECO:0000256" key="3">
    <source>
        <dbReference type="ARBA" id="ARBA00022598"/>
    </source>
</evidence>
<evidence type="ECO:0000256" key="5">
    <source>
        <dbReference type="ARBA" id="ARBA00022840"/>
    </source>
</evidence>
<keyword evidence="2" id="KW-0963">Cytoplasm</keyword>